<organism evidence="1 2">
    <name type="scientific">Bacillus pumilus</name>
    <name type="common">Bacillus mesentericus</name>
    <dbReference type="NCBI Taxonomy" id="1408"/>
    <lineage>
        <taxon>Bacteria</taxon>
        <taxon>Bacillati</taxon>
        <taxon>Bacillota</taxon>
        <taxon>Bacilli</taxon>
        <taxon>Bacillales</taxon>
        <taxon>Bacillaceae</taxon>
        <taxon>Bacillus</taxon>
    </lineage>
</organism>
<comment type="caution">
    <text evidence="1">The sequence shown here is derived from an EMBL/GenBank/DDBJ whole genome shotgun (WGS) entry which is preliminary data.</text>
</comment>
<reference evidence="1 2" key="1">
    <citation type="submission" date="2017-06" db="EMBL/GenBank/DDBJ databases">
        <title>Draft Genome Sequence of Bacillus sp Strain 36R Isolated from saline sediment at Atanasia, Sonora, Mexico.</title>
        <authorList>
            <person name="Sanchez Diaz R."/>
            <person name="Quiroz Macias M.E."/>
            <person name="Ibarra Gamez J.C."/>
            <person name="Enciso Ibarra J."/>
            <person name="Gomez Gil B."/>
            <person name="Galaviz Silva L."/>
        </authorList>
    </citation>
    <scope>NUCLEOTIDE SEQUENCE [LARGE SCALE GENOMIC DNA]</scope>
    <source>
        <strain evidence="1 2">36R_ATNSAL</strain>
    </source>
</reference>
<gene>
    <name evidence="1" type="ORF">CEY02_19350</name>
</gene>
<evidence type="ECO:0000313" key="1">
    <source>
        <dbReference type="EMBL" id="PCK18169.1"/>
    </source>
</evidence>
<dbReference type="AlphaFoldDB" id="A0A2A5IM96"/>
<evidence type="ECO:0000313" key="2">
    <source>
        <dbReference type="Proteomes" id="UP000228754"/>
    </source>
</evidence>
<name>A0A2A5IM96_BACPU</name>
<dbReference type="EMBL" id="NKHG01000121">
    <property type="protein sequence ID" value="PCK18169.1"/>
    <property type="molecule type" value="Genomic_DNA"/>
</dbReference>
<dbReference type="OrthoDB" id="9882312at2"/>
<sequence length="89" mass="10625">MTELINQHNELTDYLKSKGFTVRFHVDMSENYLFEKHYVVYNESETKNAELVFKENAKTNEVEYFFVDNNQNPDLIEEVHTLIKNFKAS</sequence>
<dbReference type="Proteomes" id="UP000228754">
    <property type="component" value="Unassembled WGS sequence"/>
</dbReference>
<proteinExistence type="predicted"/>
<accession>A0A2A5IM96</accession>
<protein>
    <submittedName>
        <fullName evidence="1">Uncharacterized protein</fullName>
    </submittedName>
</protein>